<gene>
    <name evidence="1" type="ORF">AKO1_004361</name>
</gene>
<dbReference type="Proteomes" id="UP001431209">
    <property type="component" value="Unassembled WGS sequence"/>
</dbReference>
<protein>
    <submittedName>
        <fullName evidence="1">Sas-6</fullName>
    </submittedName>
</protein>
<proteinExistence type="predicted"/>
<comment type="caution">
    <text evidence="1">The sequence shown here is derived from an EMBL/GenBank/DDBJ whole genome shotgun (WGS) entry which is preliminary data.</text>
</comment>
<accession>A0AAW2Z6X2</accession>
<name>A0AAW2Z6X2_9EUKA</name>
<sequence length="133" mass="15717">MSKRLMDWTTPLPFPQFPNRKDYLVCLESCRAEVDRLKCPLNLLNLLFDTALKFYDNLLQEAVKTRIVFFIAETREELSGELNETKELTFTDEQKSDLLTMFDETTEGVTYTYNTQNHVIKVKRDYIIDFDTL</sequence>
<evidence type="ECO:0000313" key="2">
    <source>
        <dbReference type="Proteomes" id="UP001431209"/>
    </source>
</evidence>
<evidence type="ECO:0000313" key="1">
    <source>
        <dbReference type="EMBL" id="KAL0485154.1"/>
    </source>
</evidence>
<dbReference type="EMBL" id="JAOPGA020001109">
    <property type="protein sequence ID" value="KAL0485154.1"/>
    <property type="molecule type" value="Genomic_DNA"/>
</dbReference>
<dbReference type="AlphaFoldDB" id="A0AAW2Z6X2"/>
<keyword evidence="2" id="KW-1185">Reference proteome</keyword>
<organism evidence="1 2">
    <name type="scientific">Acrasis kona</name>
    <dbReference type="NCBI Taxonomy" id="1008807"/>
    <lineage>
        <taxon>Eukaryota</taxon>
        <taxon>Discoba</taxon>
        <taxon>Heterolobosea</taxon>
        <taxon>Tetramitia</taxon>
        <taxon>Eutetramitia</taxon>
        <taxon>Acrasidae</taxon>
        <taxon>Acrasis</taxon>
    </lineage>
</organism>
<reference evidence="1 2" key="1">
    <citation type="submission" date="2024-03" db="EMBL/GenBank/DDBJ databases">
        <title>The Acrasis kona genome and developmental transcriptomes reveal deep origins of eukaryotic multicellular pathways.</title>
        <authorList>
            <person name="Sheikh S."/>
            <person name="Fu C.-J."/>
            <person name="Brown M.W."/>
            <person name="Baldauf S.L."/>
        </authorList>
    </citation>
    <scope>NUCLEOTIDE SEQUENCE [LARGE SCALE GENOMIC DNA]</scope>
    <source>
        <strain evidence="1 2">ATCC MYA-3509</strain>
    </source>
</reference>